<dbReference type="STRING" id="1353528.DT23_10625"/>
<evidence type="ECO:0008006" key="3">
    <source>
        <dbReference type="Google" id="ProtNLM"/>
    </source>
</evidence>
<evidence type="ECO:0000313" key="2">
    <source>
        <dbReference type="Proteomes" id="UP000027471"/>
    </source>
</evidence>
<dbReference type="InterPro" id="IPR029058">
    <property type="entry name" value="AB_hydrolase_fold"/>
</dbReference>
<reference evidence="1 2" key="1">
    <citation type="journal article" date="2015" name="Antonie Van Leeuwenhoek">
        <title>Thioclava indica sp. nov., isolated from surface seawater of the Indian Ocean.</title>
        <authorList>
            <person name="Liu Y."/>
            <person name="Lai Q."/>
            <person name="Du J."/>
            <person name="Xu H."/>
            <person name="Jiang L."/>
            <person name="Shao Z."/>
        </authorList>
    </citation>
    <scope>NUCLEOTIDE SEQUENCE [LARGE SCALE GENOMIC DNA]</scope>
    <source>
        <strain evidence="1 2">DT23-4</strain>
    </source>
</reference>
<dbReference type="AlphaFoldDB" id="A0A074JXJ3"/>
<comment type="caution">
    <text evidence="1">The sequence shown here is derived from an EMBL/GenBank/DDBJ whole genome shotgun (WGS) entry which is preliminary data.</text>
</comment>
<proteinExistence type="predicted"/>
<organism evidence="1 2">
    <name type="scientific">Thioclava indica</name>
    <dbReference type="NCBI Taxonomy" id="1353528"/>
    <lineage>
        <taxon>Bacteria</taxon>
        <taxon>Pseudomonadati</taxon>
        <taxon>Pseudomonadota</taxon>
        <taxon>Alphaproteobacteria</taxon>
        <taxon>Rhodobacterales</taxon>
        <taxon>Paracoccaceae</taxon>
        <taxon>Thioclava</taxon>
    </lineage>
</organism>
<dbReference type="Proteomes" id="UP000027471">
    <property type="component" value="Unassembled WGS sequence"/>
</dbReference>
<protein>
    <recommendedName>
        <fullName evidence="3">AB hydrolase-1 domain-containing protein</fullName>
    </recommendedName>
</protein>
<dbReference type="eggNOG" id="COG1073">
    <property type="taxonomic scope" value="Bacteria"/>
</dbReference>
<sequence>MMSNSKRISAIEDLQSSDGRLVYALGGVDLHMRLKKAPLSDALIIGFHGNVDRENRAVPAFISDIPEVHQHAHQLQLADPSLRLSETLTMSWYAGDHLFDAQRLIAEFCKAAAKALGASKVIYFGTSGGGFAALYYSSQHPDSLALVGNPQTDIRKYYQRRVNTYLETCWPDLASIEDLKGQIATNVCDLYAQSISNSVIYLQNSTDAFHLFGHMAPFLSGITRGDLQKRVAVECVFSGRIGHNPVWSVFSPWVRAAIAAPSWSAQDLTETKFKLVASSPAAAPKSGQPSSRFSAADLAMAELLQDHQSRAREKV</sequence>
<keyword evidence="2" id="KW-1185">Reference proteome</keyword>
<evidence type="ECO:0000313" key="1">
    <source>
        <dbReference type="EMBL" id="KEO61179.1"/>
    </source>
</evidence>
<dbReference type="Gene3D" id="3.40.50.1820">
    <property type="entry name" value="alpha/beta hydrolase"/>
    <property type="match status" value="1"/>
</dbReference>
<dbReference type="SUPFAM" id="SSF53474">
    <property type="entry name" value="alpha/beta-Hydrolases"/>
    <property type="match status" value="1"/>
</dbReference>
<name>A0A074JXJ3_9RHOB</name>
<dbReference type="EMBL" id="AUNB01000010">
    <property type="protein sequence ID" value="KEO61179.1"/>
    <property type="molecule type" value="Genomic_DNA"/>
</dbReference>
<gene>
    <name evidence="1" type="ORF">DT23_10625</name>
</gene>
<accession>A0A074JXJ3</accession>